<dbReference type="GO" id="GO:0006364">
    <property type="term" value="P:rRNA processing"/>
    <property type="evidence" value="ECO:0007669"/>
    <property type="project" value="UniProtKB-KW"/>
</dbReference>
<reference evidence="8" key="1">
    <citation type="submission" date="2020-05" db="EMBL/GenBank/DDBJ databases">
        <authorList>
            <person name="Chiriac C."/>
            <person name="Salcher M."/>
            <person name="Ghai R."/>
            <person name="Kavagutti S V."/>
        </authorList>
    </citation>
    <scope>NUCLEOTIDE SEQUENCE</scope>
</reference>
<dbReference type="Gene3D" id="3.30.950.10">
    <property type="entry name" value="Methyltransferase, Cobalt-precorrin-4 Transmethylase, Domain 2"/>
    <property type="match status" value="1"/>
</dbReference>
<dbReference type="Gene3D" id="3.40.1010.10">
    <property type="entry name" value="Cobalt-precorrin-4 Transmethylase, Domain 1"/>
    <property type="match status" value="1"/>
</dbReference>
<proteinExistence type="inferred from homology"/>
<dbReference type="InterPro" id="IPR035996">
    <property type="entry name" value="4pyrrol_Methylase_sf"/>
</dbReference>
<dbReference type="InterPro" id="IPR014777">
    <property type="entry name" value="4pyrrole_Mease_sub1"/>
</dbReference>
<dbReference type="InterPro" id="IPR008189">
    <property type="entry name" value="rRNA_ssu_MeTfrase_I"/>
</dbReference>
<keyword evidence="2" id="KW-0698">rRNA processing</keyword>
<evidence type="ECO:0000313" key="7">
    <source>
        <dbReference type="EMBL" id="CAB4548439.1"/>
    </source>
</evidence>
<evidence type="ECO:0000256" key="5">
    <source>
        <dbReference type="ARBA" id="ARBA00022691"/>
    </source>
</evidence>
<evidence type="ECO:0000259" key="6">
    <source>
        <dbReference type="Pfam" id="PF00590"/>
    </source>
</evidence>
<protein>
    <submittedName>
        <fullName evidence="8">Unannotated protein</fullName>
    </submittedName>
</protein>
<dbReference type="EMBL" id="CAEZSF010000162">
    <property type="protein sequence ID" value="CAB4548439.1"/>
    <property type="molecule type" value="Genomic_DNA"/>
</dbReference>
<dbReference type="PANTHER" id="PTHR46111:SF1">
    <property type="entry name" value="RIBOSOMAL RNA SMALL SUBUNIT METHYLTRANSFERASE I"/>
    <property type="match status" value="1"/>
</dbReference>
<dbReference type="GO" id="GO:0032259">
    <property type="term" value="P:methylation"/>
    <property type="evidence" value="ECO:0007669"/>
    <property type="project" value="UniProtKB-KW"/>
</dbReference>
<dbReference type="AlphaFoldDB" id="A0A6J6S9Z1"/>
<dbReference type="HAMAP" id="MF_01877">
    <property type="entry name" value="16SrRNA_methyltr_I"/>
    <property type="match status" value="1"/>
</dbReference>
<accession>A0A6J6S9Z1</accession>
<organism evidence="8">
    <name type="scientific">freshwater metagenome</name>
    <dbReference type="NCBI Taxonomy" id="449393"/>
    <lineage>
        <taxon>unclassified sequences</taxon>
        <taxon>metagenomes</taxon>
        <taxon>ecological metagenomes</taxon>
    </lineage>
</organism>
<dbReference type="PROSITE" id="PS01296">
    <property type="entry name" value="RSMI"/>
    <property type="match status" value="1"/>
</dbReference>
<dbReference type="PIRSF" id="PIRSF005917">
    <property type="entry name" value="MTase_YraL"/>
    <property type="match status" value="1"/>
</dbReference>
<keyword evidence="3" id="KW-0489">Methyltransferase</keyword>
<evidence type="ECO:0000256" key="3">
    <source>
        <dbReference type="ARBA" id="ARBA00022603"/>
    </source>
</evidence>
<dbReference type="PANTHER" id="PTHR46111">
    <property type="entry name" value="RIBOSOMAL RNA SMALL SUBUNIT METHYLTRANSFERASE I"/>
    <property type="match status" value="1"/>
</dbReference>
<evidence type="ECO:0000256" key="1">
    <source>
        <dbReference type="ARBA" id="ARBA00022490"/>
    </source>
</evidence>
<dbReference type="FunFam" id="3.30.950.10:FF:000002">
    <property type="entry name" value="Ribosomal RNA small subunit methyltransferase I"/>
    <property type="match status" value="1"/>
</dbReference>
<dbReference type="InterPro" id="IPR000878">
    <property type="entry name" value="4pyrrol_Mease"/>
</dbReference>
<name>A0A6J6S9Z1_9ZZZZ</name>
<dbReference type="Pfam" id="PF00590">
    <property type="entry name" value="TP_methylase"/>
    <property type="match status" value="1"/>
</dbReference>
<evidence type="ECO:0000256" key="4">
    <source>
        <dbReference type="ARBA" id="ARBA00022679"/>
    </source>
</evidence>
<dbReference type="SUPFAM" id="SSF53790">
    <property type="entry name" value="Tetrapyrrole methylase"/>
    <property type="match status" value="1"/>
</dbReference>
<dbReference type="EMBL" id="CAEZYU010000010">
    <property type="protein sequence ID" value="CAB4731684.1"/>
    <property type="molecule type" value="Genomic_DNA"/>
</dbReference>
<evidence type="ECO:0000313" key="8">
    <source>
        <dbReference type="EMBL" id="CAB4731684.1"/>
    </source>
</evidence>
<sequence length="283" mass="30113">MGVGSPRLVLVGTPIGNLGDLSARVAEAFAAADVVACEDTRRTGKLLAHIGVRAPRLLRLDEHTEFELGPEILERISNGEVVAVASDAGMPGLSDPGARVASLVAQAGFQIEVIPGPFAAAVALVGSGLLTHSGRFCFEGFLPRKGPDRAARLRELIGESRTMVLYEAPHRLERTLGDLAQVLGTHRQVALCRELTKLHEETWRGSLEQAAERCQQVAPRGEYVLVVDGAPALPEATDETLVAELRAALTAGATRRDAAVQVAQQYGVAPNRVKRLLTQIDAS</sequence>
<keyword evidence="4" id="KW-0808">Transferase</keyword>
<evidence type="ECO:0000256" key="2">
    <source>
        <dbReference type="ARBA" id="ARBA00022552"/>
    </source>
</evidence>
<feature type="domain" description="Tetrapyrrole methylase" evidence="6">
    <location>
        <begin position="7"/>
        <end position="210"/>
    </location>
</feature>
<keyword evidence="1" id="KW-0963">Cytoplasm</keyword>
<gene>
    <name evidence="7" type="ORF">UFOPK1358_01459</name>
    <name evidence="8" type="ORF">UFOPK2766_00357</name>
</gene>
<dbReference type="InterPro" id="IPR018063">
    <property type="entry name" value="SAM_MeTrfase_RsmI_CS"/>
</dbReference>
<keyword evidence="5" id="KW-0949">S-adenosyl-L-methionine</keyword>
<dbReference type="CDD" id="cd11648">
    <property type="entry name" value="RsmI"/>
    <property type="match status" value="1"/>
</dbReference>
<dbReference type="InterPro" id="IPR014776">
    <property type="entry name" value="4pyrrole_Mease_sub2"/>
</dbReference>
<dbReference type="GO" id="GO:0008168">
    <property type="term" value="F:methyltransferase activity"/>
    <property type="evidence" value="ECO:0007669"/>
    <property type="project" value="UniProtKB-KW"/>
</dbReference>
<dbReference type="NCBIfam" id="TIGR00096">
    <property type="entry name" value="16S rRNA (cytidine(1402)-2'-O)-methyltransferase"/>
    <property type="match status" value="1"/>
</dbReference>